<accession>A0ABW4PVU2</accession>
<evidence type="ECO:0000256" key="2">
    <source>
        <dbReference type="ARBA" id="ARBA00022679"/>
    </source>
</evidence>
<dbReference type="Pfam" id="PF00132">
    <property type="entry name" value="Hexapep"/>
    <property type="match status" value="1"/>
</dbReference>
<comment type="caution">
    <text evidence="4">The sequence shown here is derived from an EMBL/GenBank/DDBJ whole genome shotgun (WGS) entry which is preliminary data.</text>
</comment>
<evidence type="ECO:0000313" key="4">
    <source>
        <dbReference type="EMBL" id="MFD1834928.1"/>
    </source>
</evidence>
<name>A0ABW4PVU2_9MICO</name>
<dbReference type="SUPFAM" id="SSF51161">
    <property type="entry name" value="Trimeric LpxA-like enzymes"/>
    <property type="match status" value="1"/>
</dbReference>
<dbReference type="InterPro" id="IPR018357">
    <property type="entry name" value="Hexapep_transf_CS"/>
</dbReference>
<dbReference type="PROSITE" id="PS00101">
    <property type="entry name" value="HEXAPEP_TRANSFERASES"/>
    <property type="match status" value="1"/>
</dbReference>
<dbReference type="InterPro" id="IPR051159">
    <property type="entry name" value="Hexapeptide_acetyltransf"/>
</dbReference>
<evidence type="ECO:0000313" key="5">
    <source>
        <dbReference type="Proteomes" id="UP001597280"/>
    </source>
</evidence>
<dbReference type="Proteomes" id="UP001597280">
    <property type="component" value="Unassembled WGS sequence"/>
</dbReference>
<keyword evidence="5" id="KW-1185">Reference proteome</keyword>
<dbReference type="PANTHER" id="PTHR23416">
    <property type="entry name" value="SIALIC ACID SYNTHASE-RELATED"/>
    <property type="match status" value="1"/>
</dbReference>
<dbReference type="PANTHER" id="PTHR23416:SF23">
    <property type="entry name" value="ACETYLTRANSFERASE C18B11.09C-RELATED"/>
    <property type="match status" value="1"/>
</dbReference>
<evidence type="ECO:0000256" key="3">
    <source>
        <dbReference type="ARBA" id="ARBA00022737"/>
    </source>
</evidence>
<keyword evidence="2" id="KW-0808">Transferase</keyword>
<comment type="similarity">
    <text evidence="1">Belongs to the transferase hexapeptide repeat family.</text>
</comment>
<evidence type="ECO:0000256" key="1">
    <source>
        <dbReference type="ARBA" id="ARBA00007274"/>
    </source>
</evidence>
<sequence>MKQPDSDLLAELLAEVEALRAEVRALTTPRHGERTILGENVRIDPACTLISRENATIRIGDHTQVWRGGEWTGPVTVGKRVFVNQGSYIRPLVTIEDDVSLGPFVRLITDSHDISSGSRRTGTPRKDPILVRHGAWIGAGATVMGGVTIGARSIVAVGAVVNRDVPDDVVVAGVPARIVRRIVDREQGAVANLAAYPANQAEHLS</sequence>
<proteinExistence type="inferred from homology"/>
<dbReference type="RefSeq" id="WP_343904149.1">
    <property type="nucleotide sequence ID" value="NZ_BAAAIS010000002.1"/>
</dbReference>
<dbReference type="InterPro" id="IPR011004">
    <property type="entry name" value="Trimer_LpxA-like_sf"/>
</dbReference>
<keyword evidence="3" id="KW-0677">Repeat</keyword>
<dbReference type="InterPro" id="IPR001451">
    <property type="entry name" value="Hexapep"/>
</dbReference>
<dbReference type="EMBL" id="JBHUFL010000002">
    <property type="protein sequence ID" value="MFD1834928.1"/>
    <property type="molecule type" value="Genomic_DNA"/>
</dbReference>
<organism evidence="4 5">
    <name type="scientific">Brachybacterium rhamnosum</name>
    <dbReference type="NCBI Taxonomy" id="173361"/>
    <lineage>
        <taxon>Bacteria</taxon>
        <taxon>Bacillati</taxon>
        <taxon>Actinomycetota</taxon>
        <taxon>Actinomycetes</taxon>
        <taxon>Micrococcales</taxon>
        <taxon>Dermabacteraceae</taxon>
        <taxon>Brachybacterium</taxon>
    </lineage>
</organism>
<dbReference type="Gene3D" id="2.160.10.10">
    <property type="entry name" value="Hexapeptide repeat proteins"/>
    <property type="match status" value="1"/>
</dbReference>
<reference evidence="5" key="1">
    <citation type="journal article" date="2019" name="Int. J. Syst. Evol. Microbiol.">
        <title>The Global Catalogue of Microorganisms (GCM) 10K type strain sequencing project: providing services to taxonomists for standard genome sequencing and annotation.</title>
        <authorList>
            <consortium name="The Broad Institute Genomics Platform"/>
            <consortium name="The Broad Institute Genome Sequencing Center for Infectious Disease"/>
            <person name="Wu L."/>
            <person name="Ma J."/>
        </authorList>
    </citation>
    <scope>NUCLEOTIDE SEQUENCE [LARGE SCALE GENOMIC DNA]</scope>
    <source>
        <strain evidence="5">JCM 11650</strain>
    </source>
</reference>
<gene>
    <name evidence="4" type="ORF">ACFSDA_07540</name>
</gene>
<dbReference type="GO" id="GO:0016746">
    <property type="term" value="F:acyltransferase activity"/>
    <property type="evidence" value="ECO:0007669"/>
    <property type="project" value="UniProtKB-KW"/>
</dbReference>
<protein>
    <submittedName>
        <fullName evidence="4">Acyltransferase</fullName>
    </submittedName>
</protein>
<dbReference type="CDD" id="cd04647">
    <property type="entry name" value="LbH_MAT_like"/>
    <property type="match status" value="1"/>
</dbReference>
<keyword evidence="4" id="KW-0012">Acyltransferase</keyword>